<protein>
    <recommendedName>
        <fullName evidence="3">Nucleotide-diphospho-sugar transferase domain-containing protein</fullName>
    </recommendedName>
</protein>
<dbReference type="Pfam" id="PF03407">
    <property type="entry name" value="Nucleotid_trans"/>
    <property type="match status" value="1"/>
</dbReference>
<organism evidence="4 5">
    <name type="scientific">Lithospermum erythrorhizon</name>
    <name type="common">Purple gromwell</name>
    <name type="synonym">Lithospermum officinale var. erythrorhizon</name>
    <dbReference type="NCBI Taxonomy" id="34254"/>
    <lineage>
        <taxon>Eukaryota</taxon>
        <taxon>Viridiplantae</taxon>
        <taxon>Streptophyta</taxon>
        <taxon>Embryophyta</taxon>
        <taxon>Tracheophyta</taxon>
        <taxon>Spermatophyta</taxon>
        <taxon>Magnoliopsida</taxon>
        <taxon>eudicotyledons</taxon>
        <taxon>Gunneridae</taxon>
        <taxon>Pentapetalae</taxon>
        <taxon>asterids</taxon>
        <taxon>lamiids</taxon>
        <taxon>Boraginales</taxon>
        <taxon>Boraginaceae</taxon>
        <taxon>Boraginoideae</taxon>
        <taxon>Lithospermeae</taxon>
        <taxon>Lithospermum</taxon>
    </lineage>
</organism>
<gene>
    <name evidence="4" type="ORF">LIER_19609</name>
</gene>
<feature type="compositionally biased region" description="Polar residues" evidence="1">
    <location>
        <begin position="214"/>
        <end position="243"/>
    </location>
</feature>
<feature type="compositionally biased region" description="Polar residues" evidence="1">
    <location>
        <begin position="171"/>
        <end position="183"/>
    </location>
</feature>
<feature type="transmembrane region" description="Helical" evidence="2">
    <location>
        <begin position="44"/>
        <end position="63"/>
    </location>
</feature>
<dbReference type="Proteomes" id="UP001454036">
    <property type="component" value="Unassembled WGS sequence"/>
</dbReference>
<accession>A0AAV3QM58</accession>
<sequence length="598" mass="67021">MDSPRGRGGGGGYREDVRLLGGGGGTYQSSRNQHHMINNSNQNFFTKNILVFSLVALSCLVFYHSASPIQYVFNVAYNPLPLESNDQAIDTFVSSQDLLSTKENLPSTTKISYDDQNDLAQSNIAKEDLPSSMKDRISGRNQQSSSSSSFSDSDNPIDKKQSFPTHDNVRDQNSINSLYQPSNPKDDGNESFSSTFADSNEAKSLRDPSSSSSFDLTSGNLPNTSTSSNGDLEQSTWNASSLSHDQDPFWTKDIDNITSSIKVLGNNKGNNVSSHSPRNHSVPSISNKKDNSSLSSASSDSAKVGNPEMKLKKILRKAAMPDETVIVTTINAAWTTPGSIFDLFMESFRIGIHTKQLLKHMIIIALDETAYARCKEVHPYCYVLTTKGLNFTGEAAFMSADYLALMWRRVEFLRLVLQMGYNFIFTDADVLWFRNPLSHLHPDADFQIACDYYLYNSTDKNNKPNGGFTYVKSNNRSIEFFKFWYNAREKIPGTHDQDVFNIIKHDPLFDQIGLRMRFLTTAYYGGFCQQSEDLNLVCTMHANCCVGIDHKIHDLKMLIDDWKRYMALSNEERKSKPVSFTVPRLCGPEKAKPISNLP</sequence>
<evidence type="ECO:0000313" key="5">
    <source>
        <dbReference type="Proteomes" id="UP001454036"/>
    </source>
</evidence>
<evidence type="ECO:0000256" key="2">
    <source>
        <dbReference type="SAM" id="Phobius"/>
    </source>
</evidence>
<feature type="region of interest" description="Disordered" evidence="1">
    <location>
        <begin position="266"/>
        <end position="305"/>
    </location>
</feature>
<feature type="compositionally biased region" description="Basic and acidic residues" evidence="1">
    <location>
        <begin position="126"/>
        <end position="138"/>
    </location>
</feature>
<reference evidence="4 5" key="1">
    <citation type="submission" date="2024-01" db="EMBL/GenBank/DDBJ databases">
        <title>The complete chloroplast genome sequence of Lithospermum erythrorhizon: insights into the phylogenetic relationship among Boraginaceae species and the maternal lineages of purple gromwells.</title>
        <authorList>
            <person name="Okada T."/>
            <person name="Watanabe K."/>
        </authorList>
    </citation>
    <scope>NUCLEOTIDE SEQUENCE [LARGE SCALE GENOMIC DNA]</scope>
</reference>
<feature type="domain" description="Nucleotide-diphospho-sugar transferase" evidence="3">
    <location>
        <begin position="357"/>
        <end position="555"/>
    </location>
</feature>
<feature type="compositionally biased region" description="Low complexity" evidence="1">
    <location>
        <begin position="292"/>
        <end position="302"/>
    </location>
</feature>
<dbReference type="InterPro" id="IPR005069">
    <property type="entry name" value="Nucl-diP-sugar_transferase"/>
</dbReference>
<proteinExistence type="predicted"/>
<dbReference type="PANTHER" id="PTHR46038">
    <property type="entry name" value="EXPRESSED PROTEIN-RELATED"/>
    <property type="match status" value="1"/>
</dbReference>
<name>A0AAV3QM58_LITER</name>
<dbReference type="InterPro" id="IPR044821">
    <property type="entry name" value="At1g28695/At4g15970-like"/>
</dbReference>
<feature type="compositionally biased region" description="Polar residues" evidence="1">
    <location>
        <begin position="266"/>
        <end position="283"/>
    </location>
</feature>
<dbReference type="AlphaFoldDB" id="A0AAV3QM58"/>
<feature type="compositionally biased region" description="Low complexity" evidence="1">
    <location>
        <begin position="144"/>
        <end position="154"/>
    </location>
</feature>
<keyword evidence="2" id="KW-1133">Transmembrane helix</keyword>
<evidence type="ECO:0000256" key="1">
    <source>
        <dbReference type="SAM" id="MobiDB-lite"/>
    </source>
</evidence>
<keyword evidence="5" id="KW-1185">Reference proteome</keyword>
<keyword evidence="2" id="KW-0472">Membrane</keyword>
<comment type="caution">
    <text evidence="4">The sequence shown here is derived from an EMBL/GenBank/DDBJ whole genome shotgun (WGS) entry which is preliminary data.</text>
</comment>
<dbReference type="PANTHER" id="PTHR46038:SF58">
    <property type="entry name" value="GLYCOSYLTRANSFERASE"/>
    <property type="match status" value="1"/>
</dbReference>
<evidence type="ECO:0000259" key="3">
    <source>
        <dbReference type="Pfam" id="PF03407"/>
    </source>
</evidence>
<feature type="region of interest" description="Disordered" evidence="1">
    <location>
        <begin position="126"/>
        <end position="249"/>
    </location>
</feature>
<evidence type="ECO:0000313" key="4">
    <source>
        <dbReference type="EMBL" id="GAA0163835.1"/>
    </source>
</evidence>
<keyword evidence="2" id="KW-0812">Transmembrane</keyword>
<dbReference type="EMBL" id="BAABME010004867">
    <property type="protein sequence ID" value="GAA0163835.1"/>
    <property type="molecule type" value="Genomic_DNA"/>
</dbReference>